<evidence type="ECO:0000256" key="1">
    <source>
        <dbReference type="SAM" id="SignalP"/>
    </source>
</evidence>
<name>A0A5F8GF63_MONDO</name>
<organism evidence="2 3">
    <name type="scientific">Monodelphis domestica</name>
    <name type="common">Gray short-tailed opossum</name>
    <dbReference type="NCBI Taxonomy" id="13616"/>
    <lineage>
        <taxon>Eukaryota</taxon>
        <taxon>Metazoa</taxon>
        <taxon>Chordata</taxon>
        <taxon>Craniata</taxon>
        <taxon>Vertebrata</taxon>
        <taxon>Euteleostomi</taxon>
        <taxon>Mammalia</taxon>
        <taxon>Metatheria</taxon>
        <taxon>Didelphimorphia</taxon>
        <taxon>Didelphidae</taxon>
        <taxon>Monodelphis</taxon>
    </lineage>
</organism>
<dbReference type="InParanoid" id="A0A5F8GF63"/>
<reference evidence="2 3" key="1">
    <citation type="journal article" date="2007" name="Nature">
        <title>Genome of the marsupial Monodelphis domestica reveals innovation in non-coding sequences.</title>
        <authorList>
            <person name="Mikkelsen T.S."/>
            <person name="Wakefield M.J."/>
            <person name="Aken B."/>
            <person name="Amemiya C.T."/>
            <person name="Chang J.L."/>
            <person name="Duke S."/>
            <person name="Garber M."/>
            <person name="Gentles A.J."/>
            <person name="Goodstadt L."/>
            <person name="Heger A."/>
            <person name="Jurka J."/>
            <person name="Kamal M."/>
            <person name="Mauceli E."/>
            <person name="Searle S.M."/>
            <person name="Sharpe T."/>
            <person name="Baker M.L."/>
            <person name="Batzer M.A."/>
            <person name="Benos P.V."/>
            <person name="Belov K."/>
            <person name="Clamp M."/>
            <person name="Cook A."/>
            <person name="Cuff J."/>
            <person name="Das R."/>
            <person name="Davidow L."/>
            <person name="Deakin J.E."/>
            <person name="Fazzari M.J."/>
            <person name="Glass J.L."/>
            <person name="Grabherr M."/>
            <person name="Greally J.M."/>
            <person name="Gu W."/>
            <person name="Hore T.A."/>
            <person name="Huttley G.A."/>
            <person name="Kleber M."/>
            <person name="Jirtle R.L."/>
            <person name="Koina E."/>
            <person name="Lee J.T."/>
            <person name="Mahony S."/>
            <person name="Marra M.A."/>
            <person name="Miller R.D."/>
            <person name="Nicholls R.D."/>
            <person name="Oda M."/>
            <person name="Papenfuss A.T."/>
            <person name="Parra Z.E."/>
            <person name="Pollock D.D."/>
            <person name="Ray D.A."/>
            <person name="Schein J.E."/>
            <person name="Speed T.P."/>
            <person name="Thompson K."/>
            <person name="VandeBerg J.L."/>
            <person name="Wade C.M."/>
            <person name="Walker J.A."/>
            <person name="Waters P.D."/>
            <person name="Webber C."/>
            <person name="Weidman J.R."/>
            <person name="Xie X."/>
            <person name="Zody M.C."/>
            <person name="Baldwin J."/>
            <person name="Abdouelleil A."/>
            <person name="Abdulkadir J."/>
            <person name="Abebe A."/>
            <person name="Abera B."/>
            <person name="Abreu J."/>
            <person name="Acer S.C."/>
            <person name="Aftuck L."/>
            <person name="Alexander A."/>
            <person name="An P."/>
            <person name="Anderson E."/>
            <person name="Anderson S."/>
            <person name="Arachi H."/>
            <person name="Azer M."/>
            <person name="Bachantsang P."/>
            <person name="Barry A."/>
            <person name="Bayul T."/>
            <person name="Berlin A."/>
            <person name="Bessette D."/>
            <person name="Bloom T."/>
            <person name="Bloom T."/>
            <person name="Boguslavskiy L."/>
            <person name="Bonnet C."/>
            <person name="Boukhgalter B."/>
            <person name="Bourzgui I."/>
            <person name="Brown A."/>
            <person name="Cahill P."/>
            <person name="Channer S."/>
            <person name="Cheshatsang Y."/>
            <person name="Chuda L."/>
            <person name="Citroen M."/>
            <person name="Collymore A."/>
            <person name="Cooke P."/>
            <person name="Costello M."/>
            <person name="D'Aco K."/>
            <person name="Daza R."/>
            <person name="De Haan G."/>
            <person name="DeGray S."/>
            <person name="DeMaso C."/>
            <person name="Dhargay N."/>
            <person name="Dooley K."/>
            <person name="Dooley E."/>
            <person name="Doricent M."/>
            <person name="Dorje P."/>
            <person name="Dorjee K."/>
            <person name="Dupes A."/>
            <person name="Elong R."/>
            <person name="Falk J."/>
            <person name="Farina A."/>
            <person name="Faro S."/>
            <person name="Ferguson D."/>
            <person name="Fisher S."/>
            <person name="Foley C.D."/>
            <person name="Franke A."/>
            <person name="Friedrich D."/>
            <person name="Gadbois L."/>
            <person name="Gearin G."/>
            <person name="Gearin C.R."/>
            <person name="Giannoukos G."/>
            <person name="Goode T."/>
            <person name="Graham J."/>
            <person name="Grandbois E."/>
            <person name="Grewal S."/>
            <person name="Gyaltsen K."/>
            <person name="Hafez N."/>
            <person name="Hagos B."/>
            <person name="Hall J."/>
            <person name="Henson C."/>
            <person name="Hollinger A."/>
            <person name="Honan T."/>
            <person name="Huard M.D."/>
            <person name="Hughes L."/>
            <person name="Hurhula B."/>
            <person name="Husby M.E."/>
            <person name="Kamat A."/>
            <person name="Kanga B."/>
            <person name="Kashin S."/>
            <person name="Khazanovich D."/>
            <person name="Kisner P."/>
            <person name="Lance K."/>
            <person name="Lara M."/>
            <person name="Lee W."/>
            <person name="Lennon N."/>
            <person name="Letendre F."/>
            <person name="LeVine R."/>
            <person name="Lipovsky A."/>
            <person name="Liu X."/>
            <person name="Liu J."/>
            <person name="Liu S."/>
            <person name="Lokyitsang T."/>
            <person name="Lokyitsang Y."/>
            <person name="Lubonja R."/>
            <person name="Lui A."/>
            <person name="MacDonald P."/>
            <person name="Magnisalis V."/>
            <person name="Maru K."/>
            <person name="Matthews C."/>
            <person name="McCusker W."/>
            <person name="McDonough S."/>
            <person name="Mehta T."/>
            <person name="Meldrim J."/>
            <person name="Meneus L."/>
            <person name="Mihai O."/>
            <person name="Mihalev A."/>
            <person name="Mihova T."/>
            <person name="Mittelman R."/>
            <person name="Mlenga V."/>
            <person name="Montmayeur A."/>
            <person name="Mulrain L."/>
            <person name="Navidi A."/>
            <person name="Naylor J."/>
            <person name="Negash T."/>
            <person name="Nguyen T."/>
            <person name="Nguyen N."/>
            <person name="Nicol R."/>
            <person name="Norbu C."/>
            <person name="Norbu N."/>
            <person name="Novod N."/>
            <person name="O'Neill B."/>
            <person name="Osman S."/>
            <person name="Markiewicz E."/>
            <person name="Oyono O.L."/>
            <person name="Patti C."/>
            <person name="Phunkhang P."/>
            <person name="Pierre F."/>
            <person name="Priest M."/>
            <person name="Raghuraman S."/>
            <person name="Rege F."/>
            <person name="Reyes R."/>
            <person name="Rise C."/>
            <person name="Rogov P."/>
            <person name="Ross K."/>
            <person name="Ryan E."/>
            <person name="Settipalli S."/>
            <person name="Shea T."/>
            <person name="Sherpa N."/>
            <person name="Shi L."/>
            <person name="Shih D."/>
            <person name="Sparrow T."/>
            <person name="Spaulding J."/>
            <person name="Stalker J."/>
            <person name="Stange-Thomann N."/>
            <person name="Stavropoulos S."/>
            <person name="Stone C."/>
            <person name="Strader C."/>
            <person name="Tesfaye S."/>
            <person name="Thomson T."/>
            <person name="Thoulutsang Y."/>
            <person name="Thoulutsang D."/>
            <person name="Topham K."/>
            <person name="Topping I."/>
            <person name="Tsamla T."/>
            <person name="Vassiliev H."/>
            <person name="Vo A."/>
            <person name="Wangchuk T."/>
            <person name="Wangdi T."/>
            <person name="Weiand M."/>
            <person name="Wilkinson J."/>
            <person name="Wilson A."/>
            <person name="Yadav S."/>
            <person name="Young G."/>
            <person name="Yu Q."/>
            <person name="Zembek L."/>
            <person name="Zhong D."/>
            <person name="Zimmer A."/>
            <person name="Zwirko Z."/>
            <person name="Jaffe D.B."/>
            <person name="Alvarez P."/>
            <person name="Brockman W."/>
            <person name="Butler J."/>
            <person name="Chin C."/>
            <person name="Gnerre S."/>
            <person name="MacCallum I."/>
            <person name="Graves J.A."/>
            <person name="Ponting C.P."/>
            <person name="Breen M."/>
            <person name="Samollow P.B."/>
            <person name="Lander E.S."/>
            <person name="Lindblad-Toh K."/>
        </authorList>
    </citation>
    <scope>NUCLEOTIDE SEQUENCE [LARGE SCALE GENOMIC DNA]</scope>
</reference>
<feature type="signal peptide" evidence="1">
    <location>
        <begin position="1"/>
        <end position="18"/>
    </location>
</feature>
<dbReference type="Bgee" id="ENSMODG00000049605">
    <property type="expression patterns" value="Expressed in spermatid and 3 other cell types or tissues"/>
</dbReference>
<dbReference type="Proteomes" id="UP000002280">
    <property type="component" value="Chromosome 5"/>
</dbReference>
<evidence type="ECO:0000313" key="2">
    <source>
        <dbReference type="Ensembl" id="ENSMODP00000046107.1"/>
    </source>
</evidence>
<dbReference type="AlphaFoldDB" id="A0A5F8GF63"/>
<sequence length="56" mass="6276">MIVLGWMLFVGLASFLGAFPEVVNPALKWNEKQPVPPIRGRKGRSRTVVLNKDNKV</sequence>
<keyword evidence="3" id="KW-1185">Reference proteome</keyword>
<reference evidence="2" key="2">
    <citation type="submission" date="2025-08" db="UniProtKB">
        <authorList>
            <consortium name="Ensembl"/>
        </authorList>
    </citation>
    <scope>IDENTIFICATION</scope>
</reference>
<proteinExistence type="predicted"/>
<accession>A0A5F8GF63</accession>
<dbReference type="Ensembl" id="ENSMODT00000051521.2">
    <property type="protein sequence ID" value="ENSMODP00000046107.1"/>
    <property type="gene ID" value="ENSMODG00000049605.1"/>
</dbReference>
<protein>
    <submittedName>
        <fullName evidence="2">Uncharacterized protein</fullName>
    </submittedName>
</protein>
<dbReference type="GeneTree" id="ENSGT01050000245084"/>
<dbReference type="FunCoup" id="A0A5F8GF63">
    <property type="interactions" value="1"/>
</dbReference>
<reference evidence="2" key="3">
    <citation type="submission" date="2025-09" db="UniProtKB">
        <authorList>
            <consortium name="Ensembl"/>
        </authorList>
    </citation>
    <scope>IDENTIFICATION</scope>
</reference>
<feature type="chain" id="PRO_5023941316" evidence="1">
    <location>
        <begin position="19"/>
        <end position="56"/>
    </location>
</feature>
<keyword evidence="1" id="KW-0732">Signal</keyword>
<evidence type="ECO:0000313" key="3">
    <source>
        <dbReference type="Proteomes" id="UP000002280"/>
    </source>
</evidence>